<comment type="catalytic activity">
    <reaction evidence="9">
        <text>beta-D-fructose 6-phosphate + diphosphate = beta-D-fructose 1,6-bisphosphate + phosphate + H(+)</text>
        <dbReference type="Rhea" id="RHEA:13613"/>
        <dbReference type="ChEBI" id="CHEBI:15378"/>
        <dbReference type="ChEBI" id="CHEBI:32966"/>
        <dbReference type="ChEBI" id="CHEBI:33019"/>
        <dbReference type="ChEBI" id="CHEBI:43474"/>
        <dbReference type="ChEBI" id="CHEBI:57634"/>
        <dbReference type="EC" id="2.7.1.90"/>
    </reaction>
</comment>
<organism evidence="11 12">
    <name type="scientific">Polarella glacialis</name>
    <name type="common">Dinoflagellate</name>
    <dbReference type="NCBI Taxonomy" id="89957"/>
    <lineage>
        <taxon>Eukaryota</taxon>
        <taxon>Sar</taxon>
        <taxon>Alveolata</taxon>
        <taxon>Dinophyceae</taxon>
        <taxon>Suessiales</taxon>
        <taxon>Suessiaceae</taxon>
        <taxon>Polarella</taxon>
    </lineage>
</organism>
<keyword evidence="4" id="KW-0808">Transferase</keyword>
<dbReference type="Gene3D" id="3.40.50.460">
    <property type="entry name" value="Phosphofructokinase domain"/>
    <property type="match status" value="1"/>
</dbReference>
<dbReference type="GO" id="GO:0009749">
    <property type="term" value="P:response to glucose"/>
    <property type="evidence" value="ECO:0007669"/>
    <property type="project" value="TreeGrafter"/>
</dbReference>
<evidence type="ECO:0000256" key="2">
    <source>
        <dbReference type="ARBA" id="ARBA00003138"/>
    </source>
</evidence>
<comment type="cofactor">
    <cofactor evidence="1">
        <name>Mg(2+)</name>
        <dbReference type="ChEBI" id="CHEBI:18420"/>
    </cofactor>
</comment>
<dbReference type="NCBIfam" id="NF005482">
    <property type="entry name" value="PRK07085.1"/>
    <property type="match status" value="1"/>
</dbReference>
<dbReference type="GO" id="GO:0003872">
    <property type="term" value="F:6-phosphofructokinase activity"/>
    <property type="evidence" value="ECO:0007669"/>
    <property type="project" value="InterPro"/>
</dbReference>
<evidence type="ECO:0000256" key="6">
    <source>
        <dbReference type="ARBA" id="ARBA00022777"/>
    </source>
</evidence>
<dbReference type="InterPro" id="IPR035966">
    <property type="entry name" value="PKF_sf"/>
</dbReference>
<evidence type="ECO:0000313" key="11">
    <source>
        <dbReference type="EMBL" id="CAE8742199.1"/>
    </source>
</evidence>
<evidence type="ECO:0000256" key="1">
    <source>
        <dbReference type="ARBA" id="ARBA00001946"/>
    </source>
</evidence>
<accession>A0A813LUZ5</accession>
<keyword evidence="7" id="KW-0460">Magnesium</keyword>
<proteinExistence type="predicted"/>
<dbReference type="GO" id="GO:0046872">
    <property type="term" value="F:metal ion binding"/>
    <property type="evidence" value="ECO:0007669"/>
    <property type="project" value="UniProtKB-KW"/>
</dbReference>
<evidence type="ECO:0000256" key="4">
    <source>
        <dbReference type="ARBA" id="ARBA00022679"/>
    </source>
</evidence>
<feature type="domain" description="Phosphofructokinase" evidence="10">
    <location>
        <begin position="57"/>
        <end position="238"/>
    </location>
</feature>
<dbReference type="UniPathway" id="UPA00109">
    <property type="reaction ID" value="UER00182"/>
</dbReference>
<keyword evidence="8" id="KW-0324">Glycolysis</keyword>
<dbReference type="InterPro" id="IPR000023">
    <property type="entry name" value="Phosphofructokinase_dom"/>
</dbReference>
<keyword evidence="3" id="KW-0963">Cytoplasm</keyword>
<feature type="non-terminal residue" evidence="11">
    <location>
        <position position="1"/>
    </location>
</feature>
<protein>
    <recommendedName>
        <fullName evidence="10">Phosphofructokinase domain-containing protein</fullName>
    </recommendedName>
</protein>
<evidence type="ECO:0000259" key="10">
    <source>
        <dbReference type="Pfam" id="PF00365"/>
    </source>
</evidence>
<evidence type="ECO:0000256" key="3">
    <source>
        <dbReference type="ARBA" id="ARBA00022490"/>
    </source>
</evidence>
<dbReference type="GO" id="GO:0047334">
    <property type="term" value="F:diphosphate-fructose-6-phosphate 1-phosphotransferase activity"/>
    <property type="evidence" value="ECO:0007669"/>
    <property type="project" value="UniProtKB-EC"/>
</dbReference>
<dbReference type="InterPro" id="IPR022953">
    <property type="entry name" value="ATP_PFK"/>
</dbReference>
<reference evidence="11" key="1">
    <citation type="submission" date="2021-02" db="EMBL/GenBank/DDBJ databases">
        <authorList>
            <person name="Dougan E. K."/>
            <person name="Rhodes N."/>
            <person name="Thang M."/>
            <person name="Chan C."/>
        </authorList>
    </citation>
    <scope>NUCLEOTIDE SEQUENCE</scope>
</reference>
<dbReference type="AlphaFoldDB" id="A0A813LUZ5"/>
<keyword evidence="6" id="KW-0418">Kinase</keyword>
<name>A0A813LUZ5_POLGL</name>
<evidence type="ECO:0000256" key="8">
    <source>
        <dbReference type="ARBA" id="ARBA00023152"/>
    </source>
</evidence>
<evidence type="ECO:0000256" key="5">
    <source>
        <dbReference type="ARBA" id="ARBA00022723"/>
    </source>
</evidence>
<dbReference type="EMBL" id="CAJNNW010037484">
    <property type="protein sequence ID" value="CAE8742199.1"/>
    <property type="molecule type" value="Genomic_DNA"/>
</dbReference>
<dbReference type="GO" id="GO:0005829">
    <property type="term" value="C:cytosol"/>
    <property type="evidence" value="ECO:0007669"/>
    <property type="project" value="TreeGrafter"/>
</dbReference>
<dbReference type="PRINTS" id="PR00476">
    <property type="entry name" value="PHFRCTKINASE"/>
</dbReference>
<dbReference type="GO" id="GO:0006002">
    <property type="term" value="P:fructose 6-phosphate metabolic process"/>
    <property type="evidence" value="ECO:0007669"/>
    <property type="project" value="InterPro"/>
</dbReference>
<dbReference type="SUPFAM" id="SSF53784">
    <property type="entry name" value="Phosphofructokinase"/>
    <property type="match status" value="1"/>
</dbReference>
<comment type="function">
    <text evidence="2">Catalyzes the phosphorylation of D-fructose 6-phosphate, the first committing step of glycolysis. Uses inorganic phosphate (PPi) as phosphoryl donor instead of ATP like common ATP-dependent phosphofructokinases (ATP-PFKs), which renders the reaction reversible, and can thus function both in glycolysis and gluconeogenesis. Consistently, PPi-PFK can replace the enzymes of both the forward (ATP-PFK) and reverse (fructose-bisphosphatase (FBPase)) reactions.</text>
</comment>
<evidence type="ECO:0000256" key="9">
    <source>
        <dbReference type="ARBA" id="ARBA00048072"/>
    </source>
</evidence>
<dbReference type="Pfam" id="PF00365">
    <property type="entry name" value="PFK"/>
    <property type="match status" value="1"/>
</dbReference>
<evidence type="ECO:0000256" key="7">
    <source>
        <dbReference type="ARBA" id="ARBA00022842"/>
    </source>
</evidence>
<gene>
    <name evidence="11" type="ORF">PGLA2088_LOCUS50862</name>
</gene>
<dbReference type="PANTHER" id="PTHR43650">
    <property type="entry name" value="PYROPHOSPHATE--FRUCTOSE 6-PHOSPHATE 1-PHOSPHOTRANSFERASE"/>
    <property type="match status" value="1"/>
</dbReference>
<keyword evidence="5" id="KW-0479">Metal-binding</keyword>
<dbReference type="PANTHER" id="PTHR43650:SF1">
    <property type="entry name" value="PYROPHOSPHATE--FRUCTOSE 6-PHOSPHATE 1-PHOSPHOTRANSFERASE SUBUNIT BETA 2"/>
    <property type="match status" value="1"/>
</dbReference>
<dbReference type="Proteomes" id="UP000626109">
    <property type="component" value="Unassembled WGS sequence"/>
</dbReference>
<comment type="caution">
    <text evidence="11">The sequence shown here is derived from an EMBL/GenBank/DDBJ whole genome shotgun (WGS) entry which is preliminary data.</text>
</comment>
<evidence type="ECO:0000313" key="12">
    <source>
        <dbReference type="Proteomes" id="UP000626109"/>
    </source>
</evidence>
<dbReference type="Gene3D" id="1.10.10.480">
    <property type="entry name" value="Phosphofructokinase, domain 3"/>
    <property type="match status" value="1"/>
</dbReference>
<dbReference type="Gene3D" id="3.40.50.450">
    <property type="match status" value="1"/>
</dbReference>
<sequence>MKNCFPGEGWRRAVGWAGHNVIAGVFDGIKQWHKDSTMIGFLDGPHGVFSGNLGGFDMLGSGRHKIESEQQFQDSVAVCNAIGLDGLVIIGGDDSNTNGAVLAEYFKTHGCKTKVVGAPKTIDGDLKCPPFIPISFGFDTACKTYATLVGNVAVDALSAQKYYHLVRLMGRSASNIALEVALITRPNACLLGEEVSRDKRSLRDITLDLADMIEERSADGKDYGVIILPEGLIEFIPEFNSLISELNDKLADPGAQATEVSKENENAWRTPAQPVDPVQEAQATEESVLAVLSKENADCFRYLPAFIRAQLLLDRDPHGNVQVAKIETEKLLAATISAELDIRRAKGSYKGSFSPQFHAFGYEGRAGMPTIFDSAYCHALGAT</sequence>